<reference evidence="2 3" key="1">
    <citation type="submission" date="2024-01" db="EMBL/GenBank/DDBJ databases">
        <title>The genomes of 5 underutilized Papilionoideae crops provide insights into root nodulation and disease resistanc.</title>
        <authorList>
            <person name="Jiang F."/>
        </authorList>
    </citation>
    <scope>NUCLEOTIDE SEQUENCE [LARGE SCALE GENOMIC DNA]</scope>
    <source>
        <strain evidence="2">LVBAO_FW01</strain>
        <tissue evidence="2">Leaves</tissue>
    </source>
</reference>
<dbReference type="InterPro" id="IPR024752">
    <property type="entry name" value="Myb/SANT-like_dom"/>
</dbReference>
<evidence type="ECO:0000313" key="3">
    <source>
        <dbReference type="Proteomes" id="UP001367508"/>
    </source>
</evidence>
<dbReference type="PANTHER" id="PTHR46929:SF8">
    <property type="entry name" value="MYB_SANT-LIKE DOMAIN-CONTAINING PROTEIN"/>
    <property type="match status" value="1"/>
</dbReference>
<feature type="domain" description="Myb/SANT-like" evidence="1">
    <location>
        <begin position="49"/>
        <end position="142"/>
    </location>
</feature>
<feature type="domain" description="Myb/SANT-like" evidence="1">
    <location>
        <begin position="640"/>
        <end position="732"/>
    </location>
</feature>
<dbReference type="EMBL" id="JAYMYQ010000003">
    <property type="protein sequence ID" value="KAK7344225.1"/>
    <property type="molecule type" value="Genomic_DNA"/>
</dbReference>
<sequence>MSVAQKFKGEFHVFVDRCSFSDDGYAFIFSFLEMGRQIHRGSEPSGTAWTPAMESYFVDLLLNQVHTGNRMGYTFNKQAWSEILALFNANFGSSYDVNFLKSRYTSLWMHFNDVKDLLDQNGFSWDETRQMVVASDHIWDSYLKVYPHAQAYRSKALVNIKDLCLIYAHKRADGRYSLSSHDMDFGDDDQVVNAGSGVAARTPAPVTRECPDTDWTLAMDCYFVKLMLDQLKSGNMIHNTFSRKAWNHILKCFNKKFDAQYDKSYLKHHYNKLGNYYTDVKGLLDLKHFSWDENQQRIVADDYVWENYIKAHPHASSYRNKTLVNYQDLGIIYGNAICNGHCNYMQEGRGNEYHSSDGDEYVGGIWTSDMDCYLTDLLLNQALKGNKATHDFTYEAWCEIVTSFYLKFGSHYTKDALKNRYKYLKSQYTDLQVLIKHPGFAWNGKQEMGRYNHSSCSADHISNDPISITGVDEDTQDSALGDYSRTDWTPLMDRYLIDLMLEEVQKGNQRDDVFNNQVWSEMVVLFKERFGIQFEKDYLKNCCKCLENVYCDLRSLLDRRGFSWDEAQQMISAYDGAWDAYIKEHPDANSYRNHRKPNYNDLCLIYGNSETKLTCNLGNQNFGYNDCSTKVQNFHRRRDWTPPMDRYFMDLMLEEVQNGSMVNQKFDRLTWRDMVAKFRAEFGSQYDKDVLKSRYMTLRKRFNDMKILLYQSGFAWDEMQQMITADKKLWDACVKAHPDMNAYRNRTLPNFNDLFLIYGNTNRGRNQNYPDCCKDSELDVWEYRHSPANDEPMRIAWTVKMNYYLIGLLLEQLNRGNKIGDTFSKKAWSWMTASFNREFGLLCDGDELQNQYFDLMRVYKDVIFLLNQNGIAWDEIQHTSRANDVWQAYFEPYVYYTDSAQHMHLMEYPDAITFGETLRDNYSDLCLLFGNLNQNRIPGRARIKLKTNDNNLGMETNEIMGDLQPSAGEFKISDGRRKRQSQAMLTSSHARKVKKTLPGEMQKDFEEKKDNSIECIVAALQTVPNLDDELFLEACLLLEDEREARMFVAIDASARRKWLLKKLHQ</sequence>
<feature type="domain" description="Myb/SANT-like" evidence="1">
    <location>
        <begin position="488"/>
        <end position="581"/>
    </location>
</feature>
<name>A0AAN9QNE3_CANGL</name>
<dbReference type="Proteomes" id="UP001367508">
    <property type="component" value="Unassembled WGS sequence"/>
</dbReference>
<evidence type="ECO:0000259" key="1">
    <source>
        <dbReference type="Pfam" id="PF12776"/>
    </source>
</evidence>
<comment type="caution">
    <text evidence="2">The sequence shown here is derived from an EMBL/GenBank/DDBJ whole genome shotgun (WGS) entry which is preliminary data.</text>
</comment>
<feature type="domain" description="Myb/SANT-like" evidence="1">
    <location>
        <begin position="366"/>
        <end position="448"/>
    </location>
</feature>
<proteinExistence type="predicted"/>
<dbReference type="Pfam" id="PF12776">
    <property type="entry name" value="Myb_DNA-bind_3"/>
    <property type="match status" value="6"/>
</dbReference>
<evidence type="ECO:0000313" key="2">
    <source>
        <dbReference type="EMBL" id="KAK7344225.1"/>
    </source>
</evidence>
<feature type="domain" description="Myb/SANT-like" evidence="1">
    <location>
        <begin position="797"/>
        <end position="889"/>
    </location>
</feature>
<gene>
    <name evidence="2" type="ORF">VNO77_13589</name>
</gene>
<dbReference type="PANTHER" id="PTHR46929">
    <property type="entry name" value="EXPRESSED PROTEIN"/>
    <property type="match status" value="1"/>
</dbReference>
<keyword evidence="3" id="KW-1185">Reference proteome</keyword>
<feature type="domain" description="Myb/SANT-like" evidence="1">
    <location>
        <begin position="215"/>
        <end position="308"/>
    </location>
</feature>
<dbReference type="AlphaFoldDB" id="A0AAN9QNE3"/>
<protein>
    <recommendedName>
        <fullName evidence="1">Myb/SANT-like domain-containing protein</fullName>
    </recommendedName>
</protein>
<organism evidence="2 3">
    <name type="scientific">Canavalia gladiata</name>
    <name type="common">Sword bean</name>
    <name type="synonym">Dolichos gladiatus</name>
    <dbReference type="NCBI Taxonomy" id="3824"/>
    <lineage>
        <taxon>Eukaryota</taxon>
        <taxon>Viridiplantae</taxon>
        <taxon>Streptophyta</taxon>
        <taxon>Embryophyta</taxon>
        <taxon>Tracheophyta</taxon>
        <taxon>Spermatophyta</taxon>
        <taxon>Magnoliopsida</taxon>
        <taxon>eudicotyledons</taxon>
        <taxon>Gunneridae</taxon>
        <taxon>Pentapetalae</taxon>
        <taxon>rosids</taxon>
        <taxon>fabids</taxon>
        <taxon>Fabales</taxon>
        <taxon>Fabaceae</taxon>
        <taxon>Papilionoideae</taxon>
        <taxon>50 kb inversion clade</taxon>
        <taxon>NPAAA clade</taxon>
        <taxon>indigoferoid/millettioid clade</taxon>
        <taxon>Phaseoleae</taxon>
        <taxon>Canavalia</taxon>
    </lineage>
</organism>
<accession>A0AAN9QNE3</accession>